<reference evidence="7" key="1">
    <citation type="submission" date="2014-11" db="EMBL/GenBank/DDBJ databases">
        <title>Hymenobacter sp. DG25B genome submission.</title>
        <authorList>
            <person name="Jung H.-Y."/>
            <person name="Kim M.K."/>
            <person name="Srinivasan S."/>
            <person name="Lim S."/>
        </authorList>
    </citation>
    <scope>NUCLEOTIDE SEQUENCE [LARGE SCALE GENOMIC DNA]</scope>
    <source>
        <strain evidence="7">DY59</strain>
    </source>
</reference>
<dbReference type="Proteomes" id="UP000030634">
    <property type="component" value="Chromosome"/>
</dbReference>
<dbReference type="AlphaFoldDB" id="A0A0A7KIN4"/>
<dbReference type="RefSeq" id="WP_039685468.1">
    <property type="nucleotide sequence ID" value="NZ_CP010028.1"/>
</dbReference>
<protein>
    <submittedName>
        <fullName evidence="6">Peptidase S9</fullName>
    </submittedName>
</protein>
<dbReference type="Gene3D" id="3.40.50.1820">
    <property type="entry name" value="alpha/beta hydrolase"/>
    <property type="match status" value="1"/>
</dbReference>
<dbReference type="SUPFAM" id="SSF53474">
    <property type="entry name" value="alpha/beta-Hydrolases"/>
    <property type="match status" value="1"/>
</dbReference>
<evidence type="ECO:0000313" key="6">
    <source>
        <dbReference type="EMBL" id="AIZ45945.1"/>
    </source>
</evidence>
<dbReference type="KEGG" id="dsw:QR90_14020"/>
<dbReference type="STRING" id="1182571.QR90_14020"/>
<dbReference type="EMBL" id="CP010028">
    <property type="protein sequence ID" value="AIZ45945.1"/>
    <property type="molecule type" value="Genomic_DNA"/>
</dbReference>
<organism evidence="6 7">
    <name type="scientific">Deinococcus radiopugnans</name>
    <dbReference type="NCBI Taxonomy" id="57497"/>
    <lineage>
        <taxon>Bacteria</taxon>
        <taxon>Thermotogati</taxon>
        <taxon>Deinococcota</taxon>
        <taxon>Deinococci</taxon>
        <taxon>Deinococcales</taxon>
        <taxon>Deinococcaceae</taxon>
        <taxon>Deinococcus</taxon>
    </lineage>
</organism>
<dbReference type="InterPro" id="IPR050278">
    <property type="entry name" value="Serine_Prot_S9B/DPPIV"/>
</dbReference>
<dbReference type="Pfam" id="PF00326">
    <property type="entry name" value="Peptidase_S9"/>
    <property type="match status" value="1"/>
</dbReference>
<evidence type="ECO:0000259" key="4">
    <source>
        <dbReference type="Pfam" id="PF00326"/>
    </source>
</evidence>
<sequence>MPQRISPEALAALPTVSALNVSRGGDQVAFYADWTGRFELYTLNLKTREQRQVTDGQAPKAIRAGFVWAADDSRIFLSRDQDGDERQALFTLALASGEVTALQHVPQSMDYAVDAHPDGTRLLVNSTRGGQMNVQVYDLEKEGEAAWTALTTLPNSTQAAAWSPDGTRLTLTTNESEDLRNTDGYVLNADGTGLKRVLRVREGSQDSVGEWHPDGKRVAASSDADGNRRVGLLTVDTGEVQWLTPADERIEEYSGNFSPDGRWLSVIRNVDSTLTPVLYDTATGEARELKLPPGLAVGTQFAHGGTHLLFSYVTSTTRPQVLLYSLADDTTEVLLDAEYGDVDPADFVPGEYVRYPTADGLEVPAILYKPRELEDGKTYPALIHAHGGPTAQFFRGFDAQAQFLADWGYLVLCPNVRGSSGYGVTWRDANLLDWGGRDLADIAAGAEYLKSLPEVDGTRLGIFGGSYGGYLSYMAVVKEPDLFKVGVPIVGITDLHQLYQDNSRVMPQLGYYFRTMMGDPVENAELWRDRSAITHAADLKAHLFMMHGTNDPRCPINQARGFRDALLANGRQEGRDFEYVEFSDEGHGAGDIAGKTRSYRLLTDYLARRL</sequence>
<evidence type="ECO:0000256" key="2">
    <source>
        <dbReference type="ARBA" id="ARBA00022801"/>
    </source>
</evidence>
<gene>
    <name evidence="6" type="ORF">QR90_14020</name>
</gene>
<dbReference type="Pfam" id="PF02897">
    <property type="entry name" value="Peptidase_S9_N"/>
    <property type="match status" value="1"/>
</dbReference>
<dbReference type="PANTHER" id="PTHR11731:SF193">
    <property type="entry name" value="DIPEPTIDYL PEPTIDASE 9"/>
    <property type="match status" value="1"/>
</dbReference>
<dbReference type="Gene3D" id="2.120.10.30">
    <property type="entry name" value="TolB, C-terminal domain"/>
    <property type="match status" value="2"/>
</dbReference>
<keyword evidence="1" id="KW-0645">Protease</keyword>
<accession>A0A0A7KIN4</accession>
<dbReference type="PANTHER" id="PTHR11731">
    <property type="entry name" value="PROTEASE FAMILY S9B,C DIPEPTIDYL-PEPTIDASE IV-RELATED"/>
    <property type="match status" value="1"/>
</dbReference>
<keyword evidence="2" id="KW-0378">Hydrolase</keyword>
<evidence type="ECO:0000256" key="1">
    <source>
        <dbReference type="ARBA" id="ARBA00022670"/>
    </source>
</evidence>
<evidence type="ECO:0000256" key="3">
    <source>
        <dbReference type="ARBA" id="ARBA00022825"/>
    </source>
</evidence>
<dbReference type="InterPro" id="IPR001375">
    <property type="entry name" value="Peptidase_S9_cat"/>
</dbReference>
<dbReference type="GO" id="GO:0006508">
    <property type="term" value="P:proteolysis"/>
    <property type="evidence" value="ECO:0007669"/>
    <property type="project" value="UniProtKB-KW"/>
</dbReference>
<name>A0A0A7KIN4_9DEIO</name>
<dbReference type="HOGENOM" id="CLU_008615_3_1_0"/>
<feature type="domain" description="Peptidase S9 prolyl oligopeptidase catalytic" evidence="4">
    <location>
        <begin position="397"/>
        <end position="608"/>
    </location>
</feature>
<dbReference type="PRINTS" id="PR00862">
    <property type="entry name" value="PROLIGOPTASE"/>
</dbReference>
<dbReference type="InterPro" id="IPR002470">
    <property type="entry name" value="Peptidase_S9A"/>
</dbReference>
<dbReference type="InterPro" id="IPR011042">
    <property type="entry name" value="6-blade_b-propeller_TolB-like"/>
</dbReference>
<proteinExistence type="predicted"/>
<dbReference type="SUPFAM" id="SSF82171">
    <property type="entry name" value="DPP6 N-terminal domain-like"/>
    <property type="match status" value="1"/>
</dbReference>
<evidence type="ECO:0000259" key="5">
    <source>
        <dbReference type="Pfam" id="PF02897"/>
    </source>
</evidence>
<dbReference type="InterPro" id="IPR029058">
    <property type="entry name" value="AB_hydrolase_fold"/>
</dbReference>
<evidence type="ECO:0000313" key="7">
    <source>
        <dbReference type="Proteomes" id="UP000030634"/>
    </source>
</evidence>
<feature type="domain" description="Peptidase S9A N-terminal" evidence="5">
    <location>
        <begin position="16"/>
        <end position="249"/>
    </location>
</feature>
<keyword evidence="3" id="KW-0720">Serine protease</keyword>
<dbReference type="InterPro" id="IPR023302">
    <property type="entry name" value="Pept_S9A_N"/>
</dbReference>
<dbReference type="GO" id="GO:0008239">
    <property type="term" value="F:dipeptidyl-peptidase activity"/>
    <property type="evidence" value="ECO:0007669"/>
    <property type="project" value="TreeGrafter"/>
</dbReference>
<dbReference type="GO" id="GO:0004252">
    <property type="term" value="F:serine-type endopeptidase activity"/>
    <property type="evidence" value="ECO:0007669"/>
    <property type="project" value="InterPro"/>
</dbReference>